<comment type="caution">
    <text evidence="2">The sequence shown here is derived from an EMBL/GenBank/DDBJ whole genome shotgun (WGS) entry which is preliminary data.</text>
</comment>
<feature type="compositionally biased region" description="Basic and acidic residues" evidence="1">
    <location>
        <begin position="135"/>
        <end position="148"/>
    </location>
</feature>
<evidence type="ECO:0000256" key="1">
    <source>
        <dbReference type="SAM" id="MobiDB-lite"/>
    </source>
</evidence>
<protein>
    <submittedName>
        <fullName evidence="2">Uncharacterized protein</fullName>
    </submittedName>
</protein>
<dbReference type="AlphaFoldDB" id="A0A5N4C5L1"/>
<sequence length="249" mass="27038">MGGLSGDLFFDEPRASSSGATEPQQTETPTPPGDPSRGGTGASPHCPLGPPEERISLCSSGCSTYWLWPWGWGAPSRVVAPGWAIHGPQVRPHLGQRSRDNTLFRVQQSLGSPQPEACPIHSGLGFPNLPPLSEDGLRPGHQDKDQKTTKRRKADAAHQSPIPTSTYFYREHAQGHLCRLGHVAVLHISHSLSSHLFVSTPHRFPLCPLPTSLPLGIWRTPLTGLREMAGHQGFEEFPVRPPLPMGSFS</sequence>
<dbReference type="EMBL" id="JWIN03000035">
    <property type="protein sequence ID" value="KAB1254156.1"/>
    <property type="molecule type" value="Genomic_DNA"/>
</dbReference>
<name>A0A5N4C5L1_CAMDR</name>
<accession>A0A5N4C5L1</accession>
<evidence type="ECO:0000313" key="3">
    <source>
        <dbReference type="Proteomes" id="UP000299084"/>
    </source>
</evidence>
<organism evidence="2 3">
    <name type="scientific">Camelus dromedarius</name>
    <name type="common">Dromedary</name>
    <name type="synonym">Arabian camel</name>
    <dbReference type="NCBI Taxonomy" id="9838"/>
    <lineage>
        <taxon>Eukaryota</taxon>
        <taxon>Metazoa</taxon>
        <taxon>Chordata</taxon>
        <taxon>Craniata</taxon>
        <taxon>Vertebrata</taxon>
        <taxon>Euteleostomi</taxon>
        <taxon>Mammalia</taxon>
        <taxon>Eutheria</taxon>
        <taxon>Laurasiatheria</taxon>
        <taxon>Artiodactyla</taxon>
        <taxon>Tylopoda</taxon>
        <taxon>Camelidae</taxon>
        <taxon>Camelus</taxon>
    </lineage>
</organism>
<gene>
    <name evidence="2" type="ORF">Cadr_000027034</name>
</gene>
<proteinExistence type="predicted"/>
<feature type="region of interest" description="Disordered" evidence="1">
    <location>
        <begin position="1"/>
        <end position="48"/>
    </location>
</feature>
<feature type="region of interest" description="Disordered" evidence="1">
    <location>
        <begin position="110"/>
        <end position="159"/>
    </location>
</feature>
<reference evidence="2 3" key="1">
    <citation type="journal article" date="2019" name="Mol. Ecol. Resour.">
        <title>Improving Illumina assemblies with Hi-C and long reads: an example with the North African dromedary.</title>
        <authorList>
            <person name="Elbers J.P."/>
            <person name="Rogers M.F."/>
            <person name="Perelman P.L."/>
            <person name="Proskuryakova A.A."/>
            <person name="Serdyukova N.A."/>
            <person name="Johnson W.E."/>
            <person name="Horin P."/>
            <person name="Corander J."/>
            <person name="Murphy D."/>
            <person name="Burger P.A."/>
        </authorList>
    </citation>
    <scope>NUCLEOTIDE SEQUENCE [LARGE SCALE GENOMIC DNA]</scope>
    <source>
        <strain evidence="2">Drom800</strain>
        <tissue evidence="2">Blood</tissue>
    </source>
</reference>
<evidence type="ECO:0000313" key="2">
    <source>
        <dbReference type="EMBL" id="KAB1254156.1"/>
    </source>
</evidence>
<dbReference type="Proteomes" id="UP000299084">
    <property type="component" value="Unassembled WGS sequence"/>
</dbReference>
<keyword evidence="3" id="KW-1185">Reference proteome</keyword>